<dbReference type="InterPro" id="IPR001940">
    <property type="entry name" value="Peptidase_S1C"/>
</dbReference>
<dbReference type="Pfam" id="PF13365">
    <property type="entry name" value="Trypsin_2"/>
    <property type="match status" value="1"/>
</dbReference>
<dbReference type="PROSITE" id="PS50106">
    <property type="entry name" value="PDZ"/>
    <property type="match status" value="1"/>
</dbReference>
<accession>A0ABQ3K2F3</accession>
<dbReference type="EMBL" id="BNAL01000010">
    <property type="protein sequence ID" value="GHG00815.1"/>
    <property type="molecule type" value="Genomic_DNA"/>
</dbReference>
<dbReference type="InterPro" id="IPR043504">
    <property type="entry name" value="Peptidase_S1_PA_chymotrypsin"/>
</dbReference>
<keyword evidence="2 6" id="KW-0645">Protease</keyword>
<evidence type="ECO:0000313" key="6">
    <source>
        <dbReference type="EMBL" id="GHG00815.1"/>
    </source>
</evidence>
<evidence type="ECO:0000256" key="4">
    <source>
        <dbReference type="SAM" id="MobiDB-lite"/>
    </source>
</evidence>
<feature type="domain" description="PDZ" evidence="5">
    <location>
        <begin position="262"/>
        <end position="362"/>
    </location>
</feature>
<reference evidence="7" key="1">
    <citation type="journal article" date="2019" name="Int. J. Syst. Evol. Microbiol.">
        <title>The Global Catalogue of Microorganisms (GCM) 10K type strain sequencing project: providing services to taxonomists for standard genome sequencing and annotation.</title>
        <authorList>
            <consortium name="The Broad Institute Genomics Platform"/>
            <consortium name="The Broad Institute Genome Sequencing Center for Infectious Disease"/>
            <person name="Wu L."/>
            <person name="Ma J."/>
        </authorList>
    </citation>
    <scope>NUCLEOTIDE SEQUENCE [LARGE SCALE GENOMIC DNA]</scope>
    <source>
        <strain evidence="7">CGMCC 1.18439</strain>
    </source>
</reference>
<dbReference type="SUPFAM" id="SSF50156">
    <property type="entry name" value="PDZ domain-like"/>
    <property type="match status" value="1"/>
</dbReference>
<dbReference type="GO" id="GO:0006508">
    <property type="term" value="P:proteolysis"/>
    <property type="evidence" value="ECO:0007669"/>
    <property type="project" value="UniProtKB-KW"/>
</dbReference>
<sequence>MAGGGVATLDLVSPLPWFRLPALLLLALLAYVLPAPGSGMAGLGGVGGPGSEPLRGPAQASAPAQVPLPTLPQETLRLFERSRSAVVRLGSLDPGSMAMGLGTGFFISPGGQLLTAYHVVSEGRLFQVQTLGGQRYPARLVAFDAAADVALLQVDAKGPFPYLNLSPRPPQVGESVLAIGNSGGDFLQPREGRLLRLEAASGRADFPQGTLEMNARLAPGDSGGPIINGLGQVIGVVSYIRVDEAGTTETSYAVPTVEGNALITALKDGLQKDRGVVGLVFDLYHDGLTETPGGVVSRVARGSPAEKAGLRGAQRDDKTGQLLEFGDIIISVQGVRTRNASDVVRELQRFGVGETVTVRYLRGGQEREAQLRLVPKRSMSDL</sequence>
<dbReference type="SMART" id="SM00228">
    <property type="entry name" value="PDZ"/>
    <property type="match status" value="1"/>
</dbReference>
<evidence type="ECO:0000313" key="7">
    <source>
        <dbReference type="Proteomes" id="UP000632154"/>
    </source>
</evidence>
<protein>
    <submittedName>
        <fullName evidence="6">Serine protease</fullName>
    </submittedName>
</protein>
<name>A0ABQ3K2F3_9DEIO</name>
<dbReference type="InterPro" id="IPR036034">
    <property type="entry name" value="PDZ_sf"/>
</dbReference>
<comment type="caution">
    <text evidence="6">The sequence shown here is derived from an EMBL/GenBank/DDBJ whole genome shotgun (WGS) entry which is preliminary data.</text>
</comment>
<dbReference type="PRINTS" id="PR00834">
    <property type="entry name" value="PROTEASES2C"/>
</dbReference>
<dbReference type="InterPro" id="IPR009003">
    <property type="entry name" value="Peptidase_S1_PA"/>
</dbReference>
<evidence type="ECO:0000256" key="2">
    <source>
        <dbReference type="ARBA" id="ARBA00022670"/>
    </source>
</evidence>
<evidence type="ECO:0000256" key="1">
    <source>
        <dbReference type="ARBA" id="ARBA00010541"/>
    </source>
</evidence>
<comment type="similarity">
    <text evidence="1">Belongs to the peptidase S1C family.</text>
</comment>
<dbReference type="GO" id="GO:0008233">
    <property type="term" value="F:peptidase activity"/>
    <property type="evidence" value="ECO:0007669"/>
    <property type="project" value="UniProtKB-KW"/>
</dbReference>
<dbReference type="PANTHER" id="PTHR43343:SF3">
    <property type="entry name" value="PROTEASE DO-LIKE 8, CHLOROPLASTIC"/>
    <property type="match status" value="1"/>
</dbReference>
<gene>
    <name evidence="6" type="ORF">GCM10017783_11330</name>
</gene>
<dbReference type="PANTHER" id="PTHR43343">
    <property type="entry name" value="PEPTIDASE S12"/>
    <property type="match status" value="1"/>
</dbReference>
<dbReference type="Gene3D" id="2.40.10.10">
    <property type="entry name" value="Trypsin-like serine proteases"/>
    <property type="match status" value="2"/>
</dbReference>
<dbReference type="InterPro" id="IPR051201">
    <property type="entry name" value="Chloro_Bact_Ser_Proteases"/>
</dbReference>
<feature type="region of interest" description="Disordered" evidence="4">
    <location>
        <begin position="44"/>
        <end position="65"/>
    </location>
</feature>
<dbReference type="SUPFAM" id="SSF50494">
    <property type="entry name" value="Trypsin-like serine proteases"/>
    <property type="match status" value="1"/>
</dbReference>
<dbReference type="Proteomes" id="UP000632154">
    <property type="component" value="Unassembled WGS sequence"/>
</dbReference>
<dbReference type="Gene3D" id="2.30.42.10">
    <property type="match status" value="1"/>
</dbReference>
<evidence type="ECO:0000256" key="3">
    <source>
        <dbReference type="ARBA" id="ARBA00022801"/>
    </source>
</evidence>
<dbReference type="InterPro" id="IPR001478">
    <property type="entry name" value="PDZ"/>
</dbReference>
<dbReference type="Pfam" id="PF13180">
    <property type="entry name" value="PDZ_2"/>
    <property type="match status" value="1"/>
</dbReference>
<evidence type="ECO:0000259" key="5">
    <source>
        <dbReference type="PROSITE" id="PS50106"/>
    </source>
</evidence>
<proteinExistence type="inferred from homology"/>
<keyword evidence="7" id="KW-1185">Reference proteome</keyword>
<keyword evidence="3" id="KW-0378">Hydrolase</keyword>
<organism evidence="6 7">
    <name type="scientific">Deinococcus piscis</name>
    <dbReference type="NCBI Taxonomy" id="394230"/>
    <lineage>
        <taxon>Bacteria</taxon>
        <taxon>Thermotogati</taxon>
        <taxon>Deinococcota</taxon>
        <taxon>Deinococci</taxon>
        <taxon>Deinococcales</taxon>
        <taxon>Deinococcaceae</taxon>
        <taxon>Deinococcus</taxon>
    </lineage>
</organism>